<keyword evidence="3" id="KW-1185">Reference proteome</keyword>
<dbReference type="OrthoDB" id="7742044at2759"/>
<protein>
    <submittedName>
        <fullName evidence="2">Transposon Ty3-G Gag-Pol polyprotein</fullName>
    </submittedName>
</protein>
<dbReference type="AlphaFoldDB" id="A0A8X6WMW0"/>
<comment type="caution">
    <text evidence="2">The sequence shown here is derived from an EMBL/GenBank/DDBJ whole genome shotgun (WGS) entry which is preliminary data.</text>
</comment>
<dbReference type="Proteomes" id="UP000886998">
    <property type="component" value="Unassembled WGS sequence"/>
</dbReference>
<accession>A0A8X6WMW0</accession>
<proteinExistence type="predicted"/>
<evidence type="ECO:0000313" key="2">
    <source>
        <dbReference type="EMBL" id="GFY37362.1"/>
    </source>
</evidence>
<organism evidence="2 3">
    <name type="scientific">Trichonephila inaurata madagascariensis</name>
    <dbReference type="NCBI Taxonomy" id="2747483"/>
    <lineage>
        <taxon>Eukaryota</taxon>
        <taxon>Metazoa</taxon>
        <taxon>Ecdysozoa</taxon>
        <taxon>Arthropoda</taxon>
        <taxon>Chelicerata</taxon>
        <taxon>Arachnida</taxon>
        <taxon>Araneae</taxon>
        <taxon>Araneomorphae</taxon>
        <taxon>Entelegynae</taxon>
        <taxon>Araneoidea</taxon>
        <taxon>Nephilidae</taxon>
        <taxon>Trichonephila</taxon>
        <taxon>Trichonephila inaurata</taxon>
    </lineage>
</organism>
<reference evidence="2" key="1">
    <citation type="submission" date="2020-08" db="EMBL/GenBank/DDBJ databases">
        <title>Multicomponent nature underlies the extraordinary mechanical properties of spider dragline silk.</title>
        <authorList>
            <person name="Kono N."/>
            <person name="Nakamura H."/>
            <person name="Mori M."/>
            <person name="Yoshida Y."/>
            <person name="Ohtoshi R."/>
            <person name="Malay A.D."/>
            <person name="Moran D.A.P."/>
            <person name="Tomita M."/>
            <person name="Numata K."/>
            <person name="Arakawa K."/>
        </authorList>
    </citation>
    <scope>NUCLEOTIDE SEQUENCE</scope>
</reference>
<feature type="region of interest" description="Disordered" evidence="1">
    <location>
        <begin position="48"/>
        <end position="72"/>
    </location>
</feature>
<feature type="compositionally biased region" description="Low complexity" evidence="1">
    <location>
        <begin position="56"/>
        <end position="65"/>
    </location>
</feature>
<gene>
    <name evidence="2" type="primary">TY3B-G_446</name>
    <name evidence="2" type="ORF">TNIN_401671</name>
</gene>
<sequence>MDKSTSSNPALPTNLRKYLPNPLYQEVVALRQQVDALRQQFQRFSGWKSRNRSRTRSNFSRSPSRSLERKGSSKIRYYHSKFGKHAKRCRSPYSGSDVSCLPVPEMFKKLSPEPLQLFVANNSKILTYGSKLLNIDLGLRRNLSWKFLIAFVPIPIIGADLLENFGLLVDLKRRNLIDSVTMSGISAATDTISVKLISAQIKKKIAPFGLGSASHAKNLKSLDIPNHLFFFLFKSKPNDLTILTLILLAPCLLHEELLTA</sequence>
<evidence type="ECO:0000256" key="1">
    <source>
        <dbReference type="SAM" id="MobiDB-lite"/>
    </source>
</evidence>
<name>A0A8X6WMW0_9ARAC</name>
<evidence type="ECO:0000313" key="3">
    <source>
        <dbReference type="Proteomes" id="UP000886998"/>
    </source>
</evidence>
<dbReference type="EMBL" id="BMAV01000277">
    <property type="protein sequence ID" value="GFY37362.1"/>
    <property type="molecule type" value="Genomic_DNA"/>
</dbReference>